<evidence type="ECO:0000313" key="4">
    <source>
        <dbReference type="EMBL" id="CAF4007399.1"/>
    </source>
</evidence>
<reference evidence="4" key="1">
    <citation type="submission" date="2021-02" db="EMBL/GenBank/DDBJ databases">
        <authorList>
            <person name="Nowell W R."/>
        </authorList>
    </citation>
    <scope>NUCLEOTIDE SEQUENCE</scope>
</reference>
<dbReference type="Gene3D" id="2.120.10.30">
    <property type="entry name" value="TolB, C-terminal domain"/>
    <property type="match status" value="2"/>
</dbReference>
<dbReference type="EMBL" id="CAJOBF010002065">
    <property type="protein sequence ID" value="CAF4007399.1"/>
    <property type="molecule type" value="Genomic_DNA"/>
</dbReference>
<dbReference type="AlphaFoldDB" id="A0A819P3E2"/>
<dbReference type="InterPro" id="IPR011042">
    <property type="entry name" value="6-blade_b-propeller_TolB-like"/>
</dbReference>
<keyword evidence="2" id="KW-0325">Glycoprotein</keyword>
<protein>
    <recommendedName>
        <fullName evidence="3">F-box domain-containing protein</fullName>
    </recommendedName>
</protein>
<evidence type="ECO:0000259" key="3">
    <source>
        <dbReference type="PROSITE" id="PS50181"/>
    </source>
</evidence>
<dbReference type="CDD" id="cd05819">
    <property type="entry name" value="NHL"/>
    <property type="match status" value="1"/>
</dbReference>
<organism evidence="4 5">
    <name type="scientific">Rotaria magnacalcarata</name>
    <dbReference type="NCBI Taxonomy" id="392030"/>
    <lineage>
        <taxon>Eukaryota</taxon>
        <taxon>Metazoa</taxon>
        <taxon>Spiralia</taxon>
        <taxon>Gnathifera</taxon>
        <taxon>Rotifera</taxon>
        <taxon>Eurotatoria</taxon>
        <taxon>Bdelloidea</taxon>
        <taxon>Philodinida</taxon>
        <taxon>Philodinidae</taxon>
        <taxon>Rotaria</taxon>
    </lineage>
</organism>
<sequence>MNASNNNDINILDLPDEILLIILNKLDMVDVFYSLVNLNKRFNQLILDPLYIDHLDLTVKTSLDHNSPVDNQVFNQIRTQVLPRIHYEVNKITIASPCMEFVFNTVDYPQLHSLSLVYFPQETLLQYLTSIISNDNHFFVYFYDDMIFCRILSDQIAHLKVGIRGGIIVKLSNGNEPNLLTLILLLCKHLTDLTIGQFVGGNVNDSTFNLTSMRLVSSTLTKMKINVNIFDDCLYILHGYFECLSTFIIDIDRISGSSSNIDNTNKLPKLKCFSLISHFLTNAYDKRTVPLLRRMLNLEELTLLISVTTVKLPYIDGTHLYNDFLVQMPLLNKFTFNFPCLRRLTVHNLEPQNNKQHSSTLITFAELSELIFAFAHSDYVEEFLFETNIRLPRLKMLGITYESLAIVTNNFTNDAARFNCSPLRCILIREPFMDGTNFGAIYEMRQRLMTKIENLEVNIPANAKWTQNGVTVAGGHEQGRATNQLYYPHGLFVDDDQTVIIADLMNYRIVQWKNGDTTNGQVIAGGKGEGRGLNQLQYPTDVLVDKETDSLIICDWGNQRVVQWSCRRDTTRGEILIDNIHCWGLAMDEQRYLYVSDVTKHEVRRYQLGEKNGTLVAGGNGKGSDLNQLNGPTYLFVDRDYSVYVSDYSNHRVMKWTKGAK</sequence>
<gene>
    <name evidence="4" type="ORF">UXM345_LOCUS16555</name>
</gene>
<dbReference type="SUPFAM" id="SSF81383">
    <property type="entry name" value="F-box domain"/>
    <property type="match status" value="1"/>
</dbReference>
<dbReference type="Pfam" id="PF00646">
    <property type="entry name" value="F-box"/>
    <property type="match status" value="1"/>
</dbReference>
<proteinExistence type="predicted"/>
<name>A0A819P3E2_9BILA</name>
<dbReference type="PANTHER" id="PTHR10680:SF28">
    <property type="entry name" value="SMP-30_GLUCONOLACTONASE_LRE-LIKE REGION DOMAIN-CONTAINING PROTEIN"/>
    <property type="match status" value="1"/>
</dbReference>
<dbReference type="GO" id="GO:0005576">
    <property type="term" value="C:extracellular region"/>
    <property type="evidence" value="ECO:0007669"/>
    <property type="project" value="TreeGrafter"/>
</dbReference>
<feature type="domain" description="F-box" evidence="3">
    <location>
        <begin position="8"/>
        <end position="55"/>
    </location>
</feature>
<dbReference type="PANTHER" id="PTHR10680">
    <property type="entry name" value="PEPTIDYL-GLYCINE ALPHA-AMIDATING MONOOXYGENASE"/>
    <property type="match status" value="1"/>
</dbReference>
<keyword evidence="1" id="KW-0732">Signal</keyword>
<evidence type="ECO:0000313" key="5">
    <source>
        <dbReference type="Proteomes" id="UP000663842"/>
    </source>
</evidence>
<evidence type="ECO:0000256" key="1">
    <source>
        <dbReference type="ARBA" id="ARBA00022729"/>
    </source>
</evidence>
<dbReference type="Proteomes" id="UP000663842">
    <property type="component" value="Unassembled WGS sequence"/>
</dbReference>
<dbReference type="InterPro" id="IPR001810">
    <property type="entry name" value="F-box_dom"/>
</dbReference>
<dbReference type="InterPro" id="IPR036047">
    <property type="entry name" value="F-box-like_dom_sf"/>
</dbReference>
<accession>A0A819P3E2</accession>
<comment type="caution">
    <text evidence="4">The sequence shown here is derived from an EMBL/GenBank/DDBJ whole genome shotgun (WGS) entry which is preliminary data.</text>
</comment>
<evidence type="ECO:0000256" key="2">
    <source>
        <dbReference type="ARBA" id="ARBA00023180"/>
    </source>
</evidence>
<dbReference type="SUPFAM" id="SSF101898">
    <property type="entry name" value="NHL repeat"/>
    <property type="match status" value="1"/>
</dbReference>
<dbReference type="PROSITE" id="PS50181">
    <property type="entry name" value="FBOX"/>
    <property type="match status" value="1"/>
</dbReference>